<dbReference type="EMBL" id="PJQY01000173">
    <property type="protein sequence ID" value="PQQ16730.1"/>
    <property type="molecule type" value="Genomic_DNA"/>
</dbReference>
<comment type="caution">
    <text evidence="2">The sequence shown here is derived from an EMBL/GenBank/DDBJ whole genome shotgun (WGS) entry which is preliminary data.</text>
</comment>
<accession>A0A314ZDE8</accession>
<reference evidence="2 3" key="1">
    <citation type="submission" date="2018-02" db="EMBL/GenBank/DDBJ databases">
        <title>Draft genome of wild Prunus yedoensis var. nudiflora.</title>
        <authorList>
            <person name="Baek S."/>
            <person name="Kim J.-H."/>
            <person name="Choi K."/>
            <person name="Kim G.-B."/>
            <person name="Cho A."/>
            <person name="Jang H."/>
            <person name="Shin C.-H."/>
            <person name="Yu H.-J."/>
            <person name="Mun J.-H."/>
        </authorList>
    </citation>
    <scope>NUCLEOTIDE SEQUENCE [LARGE SCALE GENOMIC DNA]</scope>
    <source>
        <strain evidence="3">cv. Jeju island</strain>
        <tissue evidence="2">Leaf</tissue>
    </source>
</reference>
<dbReference type="OrthoDB" id="1744115at2759"/>
<gene>
    <name evidence="2" type="ORF">Pyn_33611</name>
</gene>
<dbReference type="AlphaFoldDB" id="A0A314ZDE8"/>
<organism evidence="2 3">
    <name type="scientific">Prunus yedoensis var. nudiflora</name>
    <dbReference type="NCBI Taxonomy" id="2094558"/>
    <lineage>
        <taxon>Eukaryota</taxon>
        <taxon>Viridiplantae</taxon>
        <taxon>Streptophyta</taxon>
        <taxon>Embryophyta</taxon>
        <taxon>Tracheophyta</taxon>
        <taxon>Spermatophyta</taxon>
        <taxon>Magnoliopsida</taxon>
        <taxon>eudicotyledons</taxon>
        <taxon>Gunneridae</taxon>
        <taxon>Pentapetalae</taxon>
        <taxon>rosids</taxon>
        <taxon>fabids</taxon>
        <taxon>Rosales</taxon>
        <taxon>Rosaceae</taxon>
        <taxon>Amygdaloideae</taxon>
        <taxon>Amygdaleae</taxon>
        <taxon>Prunus</taxon>
    </lineage>
</organism>
<protein>
    <submittedName>
        <fullName evidence="2">Heat shock protein 90-5 chloroplastic</fullName>
    </submittedName>
</protein>
<dbReference type="STRING" id="2094558.A0A314ZDE8"/>
<keyword evidence="3" id="KW-1185">Reference proteome</keyword>
<dbReference type="Proteomes" id="UP000250321">
    <property type="component" value="Unassembled WGS sequence"/>
</dbReference>
<evidence type="ECO:0000313" key="3">
    <source>
        <dbReference type="Proteomes" id="UP000250321"/>
    </source>
</evidence>
<name>A0A314ZDE8_PRUYE</name>
<evidence type="ECO:0000313" key="2">
    <source>
        <dbReference type="EMBL" id="PQQ16730.1"/>
    </source>
</evidence>
<evidence type="ECO:0000256" key="1">
    <source>
        <dbReference type="SAM" id="MobiDB-lite"/>
    </source>
</evidence>
<sequence length="112" mass="12398">MMAMAMALGGRWGSLEDEEAKTEVADGNAAKPSDVSAGEALETQVIEPSEVRAESDPWNDLMSSRDYPLDKHFGNILLAFTRKHKAANLLWRKCTCYGLMLLPISTVRKTIQ</sequence>
<proteinExistence type="predicted"/>
<keyword evidence="2" id="KW-0346">Stress response</keyword>
<feature type="region of interest" description="Disordered" evidence="1">
    <location>
        <begin position="18"/>
        <end position="57"/>
    </location>
</feature>